<dbReference type="GO" id="GO:0019867">
    <property type="term" value="C:outer membrane"/>
    <property type="evidence" value="ECO:0007669"/>
    <property type="project" value="InterPro"/>
</dbReference>
<evidence type="ECO:0000313" key="6">
    <source>
        <dbReference type="EMBL" id="RWR08933.1"/>
    </source>
</evidence>
<evidence type="ECO:0000313" key="7">
    <source>
        <dbReference type="EMBL" id="RWR30411.1"/>
    </source>
</evidence>
<dbReference type="Proteomes" id="UP000285710">
    <property type="component" value="Unassembled WGS sequence"/>
</dbReference>
<dbReference type="InterPro" id="IPR027385">
    <property type="entry name" value="Beta-barrel_OMP"/>
</dbReference>
<dbReference type="InterPro" id="IPR006315">
    <property type="entry name" value="OM_autotransptr_brl_dom"/>
</dbReference>
<evidence type="ECO:0000313" key="8">
    <source>
        <dbReference type="Proteomes" id="UP000285295"/>
    </source>
</evidence>
<dbReference type="EMBL" id="SAUW01000016">
    <property type="protein sequence ID" value="RWR08933.1"/>
    <property type="molecule type" value="Genomic_DNA"/>
</dbReference>
<protein>
    <submittedName>
        <fullName evidence="6">Porin family protein</fullName>
    </submittedName>
</protein>
<dbReference type="PANTHER" id="PTHR34001:SF3">
    <property type="entry name" value="BLL7405 PROTEIN"/>
    <property type="match status" value="1"/>
</dbReference>
<evidence type="ECO:0000256" key="4">
    <source>
        <dbReference type="ARBA" id="ARBA00038306"/>
    </source>
</evidence>
<keyword evidence="3" id="KW-0472">Membrane</keyword>
<dbReference type="Pfam" id="PF13505">
    <property type="entry name" value="OMP_b-brl"/>
    <property type="match status" value="1"/>
</dbReference>
<dbReference type="NCBIfam" id="TIGR01414">
    <property type="entry name" value="autotrans_barl"/>
    <property type="match status" value="1"/>
</dbReference>
<evidence type="ECO:0000256" key="1">
    <source>
        <dbReference type="ARBA" id="ARBA00004370"/>
    </source>
</evidence>
<name>A0A443IQ77_9RHOB</name>
<evidence type="ECO:0000259" key="5">
    <source>
        <dbReference type="Pfam" id="PF13505"/>
    </source>
</evidence>
<feature type="domain" description="Outer membrane protein beta-barrel" evidence="5">
    <location>
        <begin position="26"/>
        <end position="225"/>
    </location>
</feature>
<keyword evidence="9" id="KW-1185">Reference proteome</keyword>
<dbReference type="PANTHER" id="PTHR34001">
    <property type="entry name" value="BLL7405 PROTEIN"/>
    <property type="match status" value="1"/>
</dbReference>
<accession>A0A443IQ77</accession>
<evidence type="ECO:0000256" key="2">
    <source>
        <dbReference type="ARBA" id="ARBA00022729"/>
    </source>
</evidence>
<dbReference type="SUPFAM" id="SSF56925">
    <property type="entry name" value="OMPA-like"/>
    <property type="match status" value="1"/>
</dbReference>
<comment type="caution">
    <text evidence="6">The sequence shown here is derived from an EMBL/GenBank/DDBJ whole genome shotgun (WGS) entry which is preliminary data.</text>
</comment>
<reference evidence="8 9" key="2">
    <citation type="submission" date="2019-01" db="EMBL/GenBank/DDBJ databases">
        <authorList>
            <person name="Li Y."/>
        </authorList>
    </citation>
    <scope>NUCLEOTIDE SEQUENCE [LARGE SCALE GENOMIC DNA]</scope>
    <source>
        <strain evidence="6 9">2D-5</strain>
        <strain evidence="7 8">D19-10-3-21</strain>
    </source>
</reference>
<dbReference type="OrthoDB" id="9815357at2"/>
<gene>
    <name evidence="7" type="ORF">D2T31_07645</name>
    <name evidence="6" type="ORF">D2T33_15235</name>
</gene>
<evidence type="ECO:0000313" key="9">
    <source>
        <dbReference type="Proteomes" id="UP000285710"/>
    </source>
</evidence>
<dbReference type="Gene3D" id="2.40.160.20">
    <property type="match status" value="1"/>
</dbReference>
<organism evidence="6 9">
    <name type="scientific">Paenirhodobacter populi</name>
    <dbReference type="NCBI Taxonomy" id="2306993"/>
    <lineage>
        <taxon>Bacteria</taxon>
        <taxon>Pseudomonadati</taxon>
        <taxon>Pseudomonadota</taxon>
        <taxon>Alphaproteobacteria</taxon>
        <taxon>Rhodobacterales</taxon>
        <taxon>Rhodobacter group</taxon>
        <taxon>Paenirhodobacter</taxon>
    </lineage>
</organism>
<proteinExistence type="inferred from homology"/>
<comment type="subcellular location">
    <subcellularLocation>
        <location evidence="1">Membrane</location>
    </subcellularLocation>
</comment>
<comment type="similarity">
    <text evidence="4">Belongs to the Omp25/RopB family.</text>
</comment>
<reference evidence="8 9" key="1">
    <citation type="submission" date="2019-01" db="EMBL/GenBank/DDBJ databases">
        <title>Sinorhodobacter populi sp. nov. isolated from the symptomatic bark tissue of Populus euramericana canker.</title>
        <authorList>
            <person name="Xu G."/>
        </authorList>
    </citation>
    <scope>NUCLEOTIDE SEQUENCE [LARGE SCALE GENOMIC DNA]</scope>
    <source>
        <strain evidence="6 9">2D-5</strain>
        <strain evidence="7 8">D19-10-3-21</strain>
    </source>
</reference>
<dbReference type="InterPro" id="IPR011250">
    <property type="entry name" value="OMP/PagP_B-barrel"/>
</dbReference>
<dbReference type="InterPro" id="IPR051692">
    <property type="entry name" value="OMP-like"/>
</dbReference>
<dbReference type="Proteomes" id="UP000285295">
    <property type="component" value="Unassembled WGS sequence"/>
</dbReference>
<evidence type="ECO:0000256" key="3">
    <source>
        <dbReference type="ARBA" id="ARBA00023136"/>
    </source>
</evidence>
<sequence length="225" mass="23934">MTAALTLSAQAAGYSIPVVESPVIAPVPAPVGDWQGAYVGAMIGYAFGGDDTVALHRDGVASGPIDKFKLAGPNAGLRAGYTWQRQNWVFGPELAVEGGNVKDDFSDEYEGSTKLKNAFALRFKTGYLVNDLTLVYGIVGASRAKFDYSVTGDGFFGPANIDDSFSRTGYIVGLGVERKLTDSLSLTGEYEYANYGKDHLNDGAGVSTPATPKFSNIKIGLNYRF</sequence>
<keyword evidence="2" id="KW-0732">Signal</keyword>
<accession>A0A443KC74</accession>
<dbReference type="EMBL" id="SAUX01000008">
    <property type="protein sequence ID" value="RWR30411.1"/>
    <property type="molecule type" value="Genomic_DNA"/>
</dbReference>
<dbReference type="AlphaFoldDB" id="A0A443IQ77"/>